<protein>
    <recommendedName>
        <fullName evidence="1">Phytocyanin domain-containing protein</fullName>
    </recommendedName>
</protein>
<proteinExistence type="predicted"/>
<dbReference type="InterPro" id="IPR008972">
    <property type="entry name" value="Cupredoxin"/>
</dbReference>
<organism evidence="2 3">
    <name type="scientific">Platanthera zijinensis</name>
    <dbReference type="NCBI Taxonomy" id="2320716"/>
    <lineage>
        <taxon>Eukaryota</taxon>
        <taxon>Viridiplantae</taxon>
        <taxon>Streptophyta</taxon>
        <taxon>Embryophyta</taxon>
        <taxon>Tracheophyta</taxon>
        <taxon>Spermatophyta</taxon>
        <taxon>Magnoliopsida</taxon>
        <taxon>Liliopsida</taxon>
        <taxon>Asparagales</taxon>
        <taxon>Orchidaceae</taxon>
        <taxon>Orchidoideae</taxon>
        <taxon>Orchideae</taxon>
        <taxon>Orchidinae</taxon>
        <taxon>Platanthera</taxon>
    </lineage>
</organism>
<dbReference type="SUPFAM" id="SSF49503">
    <property type="entry name" value="Cupredoxins"/>
    <property type="match status" value="1"/>
</dbReference>
<evidence type="ECO:0000259" key="1">
    <source>
        <dbReference type="PROSITE" id="PS51485"/>
    </source>
</evidence>
<dbReference type="PANTHER" id="PTHR33021">
    <property type="entry name" value="BLUE COPPER PROTEIN"/>
    <property type="match status" value="1"/>
</dbReference>
<dbReference type="PROSITE" id="PS51485">
    <property type="entry name" value="PHYTOCYANIN"/>
    <property type="match status" value="1"/>
</dbReference>
<dbReference type="InterPro" id="IPR003245">
    <property type="entry name" value="Phytocyanin_dom"/>
</dbReference>
<dbReference type="GO" id="GO:0005886">
    <property type="term" value="C:plasma membrane"/>
    <property type="evidence" value="ECO:0007669"/>
    <property type="project" value="TreeGrafter"/>
</dbReference>
<evidence type="ECO:0000313" key="2">
    <source>
        <dbReference type="EMBL" id="KAK8921588.1"/>
    </source>
</evidence>
<dbReference type="InterPro" id="IPR039391">
    <property type="entry name" value="Phytocyanin-like"/>
</dbReference>
<feature type="domain" description="Phytocyanin" evidence="1">
    <location>
        <begin position="1"/>
        <end position="61"/>
    </location>
</feature>
<gene>
    <name evidence="2" type="ORF">KSP39_PZI020363</name>
</gene>
<comment type="caution">
    <text evidence="2">The sequence shown here is derived from an EMBL/GenBank/DDBJ whole genome shotgun (WGS) entry which is preliminary data.</text>
</comment>
<dbReference type="PANTHER" id="PTHR33021:SF193">
    <property type="entry name" value="OS06G0218600 PROTEIN"/>
    <property type="match status" value="1"/>
</dbReference>
<dbReference type="Proteomes" id="UP001418222">
    <property type="component" value="Unassembled WGS sequence"/>
</dbReference>
<reference evidence="2 3" key="1">
    <citation type="journal article" date="2022" name="Nat. Plants">
        <title>Genomes of leafy and leafless Platanthera orchids illuminate the evolution of mycoheterotrophy.</title>
        <authorList>
            <person name="Li M.H."/>
            <person name="Liu K.W."/>
            <person name="Li Z."/>
            <person name="Lu H.C."/>
            <person name="Ye Q.L."/>
            <person name="Zhang D."/>
            <person name="Wang J.Y."/>
            <person name="Li Y.F."/>
            <person name="Zhong Z.M."/>
            <person name="Liu X."/>
            <person name="Yu X."/>
            <person name="Liu D.K."/>
            <person name="Tu X.D."/>
            <person name="Liu B."/>
            <person name="Hao Y."/>
            <person name="Liao X.Y."/>
            <person name="Jiang Y.T."/>
            <person name="Sun W.H."/>
            <person name="Chen J."/>
            <person name="Chen Y.Q."/>
            <person name="Ai Y."/>
            <person name="Zhai J.W."/>
            <person name="Wu S.S."/>
            <person name="Zhou Z."/>
            <person name="Hsiao Y.Y."/>
            <person name="Wu W.L."/>
            <person name="Chen Y.Y."/>
            <person name="Lin Y.F."/>
            <person name="Hsu J.L."/>
            <person name="Li C.Y."/>
            <person name="Wang Z.W."/>
            <person name="Zhao X."/>
            <person name="Zhong W.Y."/>
            <person name="Ma X.K."/>
            <person name="Ma L."/>
            <person name="Huang J."/>
            <person name="Chen G.Z."/>
            <person name="Huang M.Z."/>
            <person name="Huang L."/>
            <person name="Peng D.H."/>
            <person name="Luo Y.B."/>
            <person name="Zou S.Q."/>
            <person name="Chen S.P."/>
            <person name="Lan S."/>
            <person name="Tsai W.C."/>
            <person name="Van de Peer Y."/>
            <person name="Liu Z.J."/>
        </authorList>
    </citation>
    <scope>NUCLEOTIDE SEQUENCE [LARGE SCALE GENOMIC DNA]</scope>
    <source>
        <strain evidence="2">Lor287</strain>
    </source>
</reference>
<keyword evidence="3" id="KW-1185">Reference proteome</keyword>
<sequence length="93" mass="9798">MHTVCEVSEEDFQSCSAANPISIDKSGSTNMVITSPGMHFFICGIPSICAGGMKVAINAQDSTLASPDEPCTPDTPYNRWIGAAVCQCLGWLA</sequence>
<dbReference type="EMBL" id="JBBWWQ010000018">
    <property type="protein sequence ID" value="KAK8921588.1"/>
    <property type="molecule type" value="Genomic_DNA"/>
</dbReference>
<dbReference type="GO" id="GO:0009055">
    <property type="term" value="F:electron transfer activity"/>
    <property type="evidence" value="ECO:0007669"/>
    <property type="project" value="InterPro"/>
</dbReference>
<dbReference type="AlphaFoldDB" id="A0AAP0B019"/>
<accession>A0AAP0B019</accession>
<name>A0AAP0B019_9ASPA</name>
<evidence type="ECO:0000313" key="3">
    <source>
        <dbReference type="Proteomes" id="UP001418222"/>
    </source>
</evidence>
<dbReference type="Pfam" id="PF02298">
    <property type="entry name" value="Cu_bind_like"/>
    <property type="match status" value="1"/>
</dbReference>
<dbReference type="Gene3D" id="2.60.40.420">
    <property type="entry name" value="Cupredoxins - blue copper proteins"/>
    <property type="match status" value="1"/>
</dbReference>